<dbReference type="EMBL" id="JACAZF010000004">
    <property type="protein sequence ID" value="KAF7306472.1"/>
    <property type="molecule type" value="Genomic_DNA"/>
</dbReference>
<dbReference type="Pfam" id="PF01370">
    <property type="entry name" value="Epimerase"/>
    <property type="match status" value="1"/>
</dbReference>
<dbReference type="GeneID" id="59343715"/>
<sequence>MSSYKSFALVGAGLLGTPIVVSLAAKNVPVVVISRPNSKSLDKLPVGVQVNSAVVDTSDSAAVTAVLKENNVDVVIATLASQGVQHLKEVGVPSLRIFTGLFMEFILMAFGYAKTKKIVVLGKGEATISSTSITDIAGFVAHVLTTLPHEQVENKILRIQGDSLKANELGPLFNTTVEHVDDIPGPMKGLMLAADNGAGSTGWDVVAGREGTGDAAAGSASELWPGHHWRTIKEVHHIS</sequence>
<reference evidence="5" key="1">
    <citation type="submission" date="2020-05" db="EMBL/GenBank/DDBJ databases">
        <title>Mycena genomes resolve the evolution of fungal bioluminescence.</title>
        <authorList>
            <person name="Tsai I.J."/>
        </authorList>
    </citation>
    <scope>NUCLEOTIDE SEQUENCE</scope>
    <source>
        <strain evidence="5">171206Taipei</strain>
    </source>
</reference>
<comment type="caution">
    <text evidence="5">The sequence shown here is derived from an EMBL/GenBank/DDBJ whole genome shotgun (WGS) entry which is preliminary data.</text>
</comment>
<protein>
    <submittedName>
        <fullName evidence="5">NmrA domain-containing protein</fullName>
    </submittedName>
</protein>
<keyword evidence="3" id="KW-0732">Signal</keyword>
<evidence type="ECO:0000313" key="6">
    <source>
        <dbReference type="Proteomes" id="UP000636479"/>
    </source>
</evidence>
<dbReference type="InterPro" id="IPR001509">
    <property type="entry name" value="Epimerase_deHydtase"/>
</dbReference>
<dbReference type="PANTHER" id="PTHR47706:SF9">
    <property type="entry name" value="NMRA-LIKE DOMAIN-CONTAINING PROTEIN-RELATED"/>
    <property type="match status" value="1"/>
</dbReference>
<keyword evidence="6" id="KW-1185">Reference proteome</keyword>
<dbReference type="OrthoDB" id="5283654at2759"/>
<dbReference type="RefSeq" id="XP_037221491.1">
    <property type="nucleotide sequence ID" value="XM_037361199.1"/>
</dbReference>
<feature type="chain" id="PRO_5034223411" evidence="3">
    <location>
        <begin position="25"/>
        <end position="239"/>
    </location>
</feature>
<dbReference type="Gene3D" id="3.90.25.10">
    <property type="entry name" value="UDP-galactose 4-epimerase, domain 1"/>
    <property type="match status" value="1"/>
</dbReference>
<gene>
    <name evidence="5" type="ORF">MIND_00438400</name>
</gene>
<dbReference type="InterPro" id="IPR051609">
    <property type="entry name" value="NmrA/Isoflavone_reductase-like"/>
</dbReference>
<dbReference type="SUPFAM" id="SSF51735">
    <property type="entry name" value="NAD(P)-binding Rossmann-fold domains"/>
    <property type="match status" value="1"/>
</dbReference>
<accession>A0A8H6SX75</accession>
<dbReference type="InterPro" id="IPR036291">
    <property type="entry name" value="NAD(P)-bd_dom_sf"/>
</dbReference>
<feature type="signal peptide" evidence="3">
    <location>
        <begin position="1"/>
        <end position="24"/>
    </location>
</feature>
<dbReference type="Gene3D" id="3.40.50.720">
    <property type="entry name" value="NAD(P)-binding Rossmann-like Domain"/>
    <property type="match status" value="2"/>
</dbReference>
<dbReference type="AlphaFoldDB" id="A0A8H6SX75"/>
<organism evidence="5 6">
    <name type="scientific">Mycena indigotica</name>
    <dbReference type="NCBI Taxonomy" id="2126181"/>
    <lineage>
        <taxon>Eukaryota</taxon>
        <taxon>Fungi</taxon>
        <taxon>Dikarya</taxon>
        <taxon>Basidiomycota</taxon>
        <taxon>Agaricomycotina</taxon>
        <taxon>Agaricomycetes</taxon>
        <taxon>Agaricomycetidae</taxon>
        <taxon>Agaricales</taxon>
        <taxon>Marasmiineae</taxon>
        <taxon>Mycenaceae</taxon>
        <taxon>Mycena</taxon>
    </lineage>
</organism>
<feature type="domain" description="NAD-dependent epimerase/dehydratase" evidence="4">
    <location>
        <begin position="11"/>
        <end position="84"/>
    </location>
</feature>
<proteinExistence type="predicted"/>
<evidence type="ECO:0000259" key="4">
    <source>
        <dbReference type="Pfam" id="PF01370"/>
    </source>
</evidence>
<dbReference type="PANTHER" id="PTHR47706">
    <property type="entry name" value="NMRA-LIKE FAMILY PROTEIN"/>
    <property type="match status" value="1"/>
</dbReference>
<dbReference type="Proteomes" id="UP000636479">
    <property type="component" value="Unassembled WGS sequence"/>
</dbReference>
<name>A0A8H6SX75_9AGAR</name>
<evidence type="ECO:0000256" key="2">
    <source>
        <dbReference type="ARBA" id="ARBA00023002"/>
    </source>
</evidence>
<evidence type="ECO:0000313" key="5">
    <source>
        <dbReference type="EMBL" id="KAF7306472.1"/>
    </source>
</evidence>
<dbReference type="GO" id="GO:0016491">
    <property type="term" value="F:oxidoreductase activity"/>
    <property type="evidence" value="ECO:0007669"/>
    <property type="project" value="UniProtKB-KW"/>
</dbReference>
<evidence type="ECO:0000256" key="1">
    <source>
        <dbReference type="ARBA" id="ARBA00022857"/>
    </source>
</evidence>
<keyword evidence="1" id="KW-0521">NADP</keyword>
<evidence type="ECO:0000256" key="3">
    <source>
        <dbReference type="SAM" id="SignalP"/>
    </source>
</evidence>
<keyword evidence="2" id="KW-0560">Oxidoreductase</keyword>